<evidence type="ECO:0000313" key="5">
    <source>
        <dbReference type="Proteomes" id="UP001153269"/>
    </source>
</evidence>
<dbReference type="SUPFAM" id="SSF48371">
    <property type="entry name" value="ARM repeat"/>
    <property type="match status" value="1"/>
</dbReference>
<dbReference type="PANTHER" id="PTHR46108">
    <property type="entry name" value="BLUE CHEESE"/>
    <property type="match status" value="1"/>
</dbReference>
<dbReference type="EMBL" id="CADEAL010000468">
    <property type="protein sequence ID" value="CAB1420603.1"/>
    <property type="molecule type" value="Genomic_DNA"/>
</dbReference>
<organism evidence="4 5">
    <name type="scientific">Pleuronectes platessa</name>
    <name type="common">European plaice</name>
    <dbReference type="NCBI Taxonomy" id="8262"/>
    <lineage>
        <taxon>Eukaryota</taxon>
        <taxon>Metazoa</taxon>
        <taxon>Chordata</taxon>
        <taxon>Craniata</taxon>
        <taxon>Vertebrata</taxon>
        <taxon>Euteleostomi</taxon>
        <taxon>Actinopterygii</taxon>
        <taxon>Neopterygii</taxon>
        <taxon>Teleostei</taxon>
        <taxon>Neoteleostei</taxon>
        <taxon>Acanthomorphata</taxon>
        <taxon>Carangaria</taxon>
        <taxon>Pleuronectiformes</taxon>
        <taxon>Pleuronectoidei</taxon>
        <taxon>Pleuronectidae</taxon>
        <taxon>Pleuronectes</taxon>
    </lineage>
</organism>
<dbReference type="PANTHER" id="PTHR46108:SF1">
    <property type="entry name" value="WD REPEAT AND FYVE DOMAIN-CONTAINING PROTEIN 3"/>
    <property type="match status" value="1"/>
</dbReference>
<gene>
    <name evidence="4" type="ORF">PLEPLA_LOCUS8478</name>
</gene>
<dbReference type="InterPro" id="IPR016024">
    <property type="entry name" value="ARM-type_fold"/>
</dbReference>
<evidence type="ECO:0000256" key="1">
    <source>
        <dbReference type="ARBA" id="ARBA00022574"/>
    </source>
</evidence>
<dbReference type="InterPro" id="IPR011989">
    <property type="entry name" value="ARM-like"/>
</dbReference>
<evidence type="ECO:0000256" key="2">
    <source>
        <dbReference type="SAM" id="MobiDB-lite"/>
    </source>
</evidence>
<proteinExistence type="predicted"/>
<dbReference type="Gene3D" id="1.25.10.10">
    <property type="entry name" value="Leucine-rich Repeat Variant"/>
    <property type="match status" value="1"/>
</dbReference>
<feature type="domain" description="Alfy-like armadillo-like repeat" evidence="3">
    <location>
        <begin position="622"/>
        <end position="730"/>
    </location>
</feature>
<accession>A0A9N7YCF2</accession>
<keyword evidence="1" id="KW-0853">WD repeat</keyword>
<dbReference type="Pfam" id="PF23295">
    <property type="entry name" value="Arm_4"/>
    <property type="match status" value="1"/>
</dbReference>
<reference evidence="4" key="1">
    <citation type="submission" date="2020-03" db="EMBL/GenBank/DDBJ databases">
        <authorList>
            <person name="Weist P."/>
        </authorList>
    </citation>
    <scope>NUCLEOTIDE SEQUENCE</scope>
</reference>
<keyword evidence="5" id="KW-1185">Reference proteome</keyword>
<dbReference type="AlphaFoldDB" id="A0A9N7YCF2"/>
<comment type="caution">
    <text evidence="4">The sequence shown here is derived from an EMBL/GenBank/DDBJ whole genome shotgun (WGS) entry which is preliminary data.</text>
</comment>
<dbReference type="InterPro" id="IPR051944">
    <property type="entry name" value="BEACH_domain_protein"/>
</dbReference>
<evidence type="ECO:0000259" key="3">
    <source>
        <dbReference type="Pfam" id="PF23295"/>
    </source>
</evidence>
<sequence>MNMVKRIMGRPRQEECSPQDNALGLMHLRRLFSELCHPPRHMTQKEQEEKLYMMLPVFNRVFGNAPPSSMTEKFSDLLQFTTQVSRLMVTEIRRRASNKSTEAASRAIVQFLEVNQSEEASRGWMLLTTINLLASSGQKTVDCMTTMSVPSTLVKCLYLFFDLPHMPEATPELPLADRRVLLQKVFVQILVKLCTFVSPAEELAQKDDLQLLFSAITSWCPPHNLPWRRSAGEVLTTISRHGLSVNVVKYIHEKECLATCVQNMQQSDDLSPLEIVEMFAGLSCFLKDSSDVSQTLLDDFRMCQGYSFLSDLTLRLEQAKEDESKDALKDLVNLVTCLTTYGVTELKPAGLTTGAPFLLPGFVLPVSTGKGHTVRNIQAFAVLQNAFLRTKTSCLAGMLLDAIGNIYSAEPANYFILESQHTLSQFAERVAKLPDAQAKYFELLEFVVFSLNYVPCKELFSVSVLLKSSTSHACSIVAVRTLLKLARHDPVFSDVLREVGLLEVLVNLLHKYAALLKDPATQQQPHNNDQADCKNNTVAEEQKQLAWLVMETLGVLLQGSNTTSTNAALFREFGGARCVHNIVKYRQCREHALLIIQQLVLSPSGDDDMGTLLGLMHSAPSSELQLKTDILRALLAVLRESHRTRTVFRKVGGFVYVTSLLVAMERCLCQQPRHGWERVNQNQVFELLHTVFCTLTAAMRYEPANSHFFRTEIQFEKLADAVRLLGCFSDTKKLGATTVFPSNAQPFQRLLEDEAAPGGCAGDSVCPTLKHCSKLFIYLYKMATDSFDRQGYYGTSGPPAPVKALTDLKLHLTNPSHPASSSSDMVVIHPGAVLAILDLLPSVSSDSQPEHHKSIIRKWKEYGTTANLPRGGRPPKLKSRTRRK</sequence>
<feature type="region of interest" description="Disordered" evidence="2">
    <location>
        <begin position="864"/>
        <end position="884"/>
    </location>
</feature>
<protein>
    <recommendedName>
        <fullName evidence="3">Alfy-like armadillo-like repeat domain-containing protein</fullName>
    </recommendedName>
</protein>
<dbReference type="GO" id="GO:0035973">
    <property type="term" value="P:aggrephagy"/>
    <property type="evidence" value="ECO:0007669"/>
    <property type="project" value="TreeGrafter"/>
</dbReference>
<evidence type="ECO:0000313" key="4">
    <source>
        <dbReference type="EMBL" id="CAB1420603.1"/>
    </source>
</evidence>
<name>A0A9N7YCF2_PLEPL</name>
<feature type="compositionally biased region" description="Basic residues" evidence="2">
    <location>
        <begin position="873"/>
        <end position="884"/>
    </location>
</feature>
<dbReference type="Proteomes" id="UP001153269">
    <property type="component" value="Unassembled WGS sequence"/>
</dbReference>
<dbReference type="InterPro" id="IPR056252">
    <property type="entry name" value="Alfy-like_Arm-like"/>
</dbReference>